<evidence type="ECO:0000313" key="6">
    <source>
        <dbReference type="EMBL" id="MDC0748328.1"/>
    </source>
</evidence>
<evidence type="ECO:0000256" key="5">
    <source>
        <dbReference type="SAM" id="Phobius"/>
    </source>
</evidence>
<proteinExistence type="predicted"/>
<dbReference type="SUPFAM" id="SSF48452">
    <property type="entry name" value="TPR-like"/>
    <property type="match status" value="1"/>
</dbReference>
<feature type="transmembrane region" description="Helical" evidence="5">
    <location>
        <begin position="142"/>
        <end position="161"/>
    </location>
</feature>
<feature type="compositionally biased region" description="Low complexity" evidence="4">
    <location>
        <begin position="531"/>
        <end position="549"/>
    </location>
</feature>
<keyword evidence="7" id="KW-1185">Reference proteome</keyword>
<keyword evidence="1" id="KW-0677">Repeat</keyword>
<dbReference type="Gene3D" id="1.25.40.10">
    <property type="entry name" value="Tetratricopeptide repeat domain"/>
    <property type="match status" value="1"/>
</dbReference>
<dbReference type="EMBL" id="JAQNDO010000001">
    <property type="protein sequence ID" value="MDC0748328.1"/>
    <property type="molecule type" value="Genomic_DNA"/>
</dbReference>
<name>A0ABT5F2J9_9BACT</name>
<gene>
    <name evidence="6" type="ORF">POL67_43785</name>
</gene>
<dbReference type="Proteomes" id="UP001221411">
    <property type="component" value="Unassembled WGS sequence"/>
</dbReference>
<dbReference type="Pfam" id="PF07719">
    <property type="entry name" value="TPR_2"/>
    <property type="match status" value="1"/>
</dbReference>
<feature type="transmembrane region" description="Helical" evidence="5">
    <location>
        <begin position="256"/>
        <end position="278"/>
    </location>
</feature>
<keyword evidence="5" id="KW-1133">Transmembrane helix</keyword>
<evidence type="ECO:0000256" key="2">
    <source>
        <dbReference type="ARBA" id="ARBA00022803"/>
    </source>
</evidence>
<feature type="repeat" description="TPR" evidence="3">
    <location>
        <begin position="433"/>
        <end position="466"/>
    </location>
</feature>
<dbReference type="RefSeq" id="WP_271927213.1">
    <property type="nucleotide sequence ID" value="NZ_JAQNDO010000001.1"/>
</dbReference>
<organism evidence="6 7">
    <name type="scientific">Polyangium mundeleinium</name>
    <dbReference type="NCBI Taxonomy" id="2995306"/>
    <lineage>
        <taxon>Bacteria</taxon>
        <taxon>Pseudomonadati</taxon>
        <taxon>Myxococcota</taxon>
        <taxon>Polyangia</taxon>
        <taxon>Polyangiales</taxon>
        <taxon>Polyangiaceae</taxon>
        <taxon>Polyangium</taxon>
    </lineage>
</organism>
<feature type="transmembrane region" description="Helical" evidence="5">
    <location>
        <begin position="77"/>
        <end position="98"/>
    </location>
</feature>
<feature type="transmembrane region" description="Helical" evidence="5">
    <location>
        <begin position="327"/>
        <end position="347"/>
    </location>
</feature>
<feature type="transmembrane region" description="Helical" evidence="5">
    <location>
        <begin position="47"/>
        <end position="65"/>
    </location>
</feature>
<feature type="transmembrane region" description="Helical" evidence="5">
    <location>
        <begin position="104"/>
        <end position="130"/>
    </location>
</feature>
<protein>
    <submittedName>
        <fullName evidence="6">Tetratricopeptide repeat protein</fullName>
    </submittedName>
</protein>
<keyword evidence="2 3" id="KW-0802">TPR repeat</keyword>
<dbReference type="InterPro" id="IPR011990">
    <property type="entry name" value="TPR-like_helical_dom_sf"/>
</dbReference>
<evidence type="ECO:0000256" key="4">
    <source>
        <dbReference type="SAM" id="MobiDB-lite"/>
    </source>
</evidence>
<keyword evidence="5" id="KW-0812">Transmembrane</keyword>
<feature type="transmembrane region" description="Helical" evidence="5">
    <location>
        <begin position="299"/>
        <end position="321"/>
    </location>
</feature>
<dbReference type="InterPro" id="IPR019734">
    <property type="entry name" value="TPR_rpt"/>
</dbReference>
<sequence length="549" mass="57724">MSTAVAAPRPWLLGPWPDLLLGCGIGYGLLVLALAATGAPMGSLEGWLPLVVLVTGIPHYGATLLRVYGTESARKRYFLYAFPLGFLIWATFAGSLAAPRLGTWLITLYLTWSPWHYTAQNFGLVMMFLRRAGITPSPALRRLVWTSFVLSFVLVFVNIHGSASAGGADPLQAASAAYRFAPLGIPTRFALGALAVAGISYVVVTGVVLRKLTQMAGTARLVPALALVASQAAWFVLPVLLGFLRPALYGPGGATALAFIWVAIAHSVQYLWISFHYARASGSVAKAAPAGLTYLGKTVLAGAAIWVFPALVCAPGALGILPFESGLGLLVAAAVNVHHFILDGAIWKLRDGTVGNVLVGQMSAALQTAPAAKGLGAWGVRAGLVTAGLVAAGAWAGAAWEKEMGIRRAAAAGDLARVEVAARRLVMLGRDGPRIHVAIGRLHEARGEKDAAHAAYEAALALDPEDATALDRIAESWITRGDFQRALDARYRATRNAPDRPALRRRYEELLSRLQAPPEAGDTEVIVVGGATAPADDADAATQTSRTTP</sequence>
<evidence type="ECO:0000256" key="1">
    <source>
        <dbReference type="ARBA" id="ARBA00022737"/>
    </source>
</evidence>
<feature type="transmembrane region" description="Helical" evidence="5">
    <location>
        <begin position="221"/>
        <end position="244"/>
    </location>
</feature>
<evidence type="ECO:0000313" key="7">
    <source>
        <dbReference type="Proteomes" id="UP001221411"/>
    </source>
</evidence>
<feature type="region of interest" description="Disordered" evidence="4">
    <location>
        <begin position="529"/>
        <end position="549"/>
    </location>
</feature>
<feature type="transmembrane region" description="Helical" evidence="5">
    <location>
        <begin position="378"/>
        <end position="398"/>
    </location>
</feature>
<feature type="transmembrane region" description="Helical" evidence="5">
    <location>
        <begin position="189"/>
        <end position="209"/>
    </location>
</feature>
<keyword evidence="5" id="KW-0472">Membrane</keyword>
<dbReference type="SMART" id="SM00028">
    <property type="entry name" value="TPR"/>
    <property type="match status" value="2"/>
</dbReference>
<dbReference type="InterPro" id="IPR013105">
    <property type="entry name" value="TPR_2"/>
</dbReference>
<comment type="caution">
    <text evidence="6">The sequence shown here is derived from an EMBL/GenBank/DDBJ whole genome shotgun (WGS) entry which is preliminary data.</text>
</comment>
<accession>A0ABT5F2J9</accession>
<reference evidence="6 7" key="1">
    <citation type="submission" date="2022-11" db="EMBL/GenBank/DDBJ databases">
        <title>Minimal conservation of predation-associated metabolite biosynthetic gene clusters underscores biosynthetic potential of Myxococcota including descriptions for ten novel species: Archangium lansinium sp. nov., Myxococcus landrumus sp. nov., Nannocystis bai.</title>
        <authorList>
            <person name="Ahearne A."/>
            <person name="Stevens C."/>
            <person name="Dowd S."/>
        </authorList>
    </citation>
    <scope>NUCLEOTIDE SEQUENCE [LARGE SCALE GENOMIC DNA]</scope>
    <source>
        <strain evidence="6 7">RJM3</strain>
    </source>
</reference>
<dbReference type="PROSITE" id="PS50005">
    <property type="entry name" value="TPR"/>
    <property type="match status" value="1"/>
</dbReference>
<feature type="transmembrane region" description="Helical" evidence="5">
    <location>
        <begin position="19"/>
        <end position="41"/>
    </location>
</feature>
<evidence type="ECO:0000256" key="3">
    <source>
        <dbReference type="PROSITE-ProRule" id="PRU00339"/>
    </source>
</evidence>